<dbReference type="GO" id="GO:0030170">
    <property type="term" value="F:pyridoxal phosphate binding"/>
    <property type="evidence" value="ECO:0007669"/>
    <property type="project" value="InterPro"/>
</dbReference>
<dbReference type="Proteomes" id="UP000614601">
    <property type="component" value="Unassembled WGS sequence"/>
</dbReference>
<dbReference type="PANTHER" id="PTHR13693:SF2">
    <property type="entry name" value="SERINE PALMITOYLTRANSFERASE 1"/>
    <property type="match status" value="1"/>
</dbReference>
<evidence type="ECO:0000256" key="8">
    <source>
        <dbReference type="ARBA" id="ARBA00022919"/>
    </source>
</evidence>
<evidence type="ECO:0000256" key="13">
    <source>
        <dbReference type="ARBA" id="ARBA00042649"/>
    </source>
</evidence>
<dbReference type="GO" id="GO:0005783">
    <property type="term" value="C:endoplasmic reticulum"/>
    <property type="evidence" value="ECO:0007669"/>
    <property type="project" value="TreeGrafter"/>
</dbReference>
<evidence type="ECO:0000256" key="6">
    <source>
        <dbReference type="ARBA" id="ARBA00022679"/>
    </source>
</evidence>
<dbReference type="EC" id="2.3.1.50" evidence="5"/>
<evidence type="ECO:0000256" key="3">
    <source>
        <dbReference type="ARBA" id="ARBA00004991"/>
    </source>
</evidence>
<dbReference type="InterPro" id="IPR004839">
    <property type="entry name" value="Aminotransferase_I/II_large"/>
</dbReference>
<organism evidence="15 16">
    <name type="scientific">Bursaphelenchus okinawaensis</name>
    <dbReference type="NCBI Taxonomy" id="465554"/>
    <lineage>
        <taxon>Eukaryota</taxon>
        <taxon>Metazoa</taxon>
        <taxon>Ecdysozoa</taxon>
        <taxon>Nematoda</taxon>
        <taxon>Chromadorea</taxon>
        <taxon>Rhabditida</taxon>
        <taxon>Tylenchina</taxon>
        <taxon>Tylenchomorpha</taxon>
        <taxon>Aphelenchoidea</taxon>
        <taxon>Aphelenchoididae</taxon>
        <taxon>Bursaphelenchus</taxon>
    </lineage>
</organism>
<comment type="caution">
    <text evidence="15">The sequence shown here is derived from an EMBL/GenBank/DDBJ whole genome shotgun (WGS) entry which is preliminary data.</text>
</comment>
<comment type="similarity">
    <text evidence="4">Belongs to the class-II pyridoxal-phosphate-dependent aminotransferase family.</text>
</comment>
<feature type="domain" description="Aminotransferase class I/classII large" evidence="14">
    <location>
        <begin position="12"/>
        <end position="160"/>
    </location>
</feature>
<dbReference type="PANTHER" id="PTHR13693">
    <property type="entry name" value="CLASS II AMINOTRANSFERASE/8-AMINO-7-OXONONANOATE SYNTHASE"/>
    <property type="match status" value="1"/>
</dbReference>
<comment type="pathway">
    <text evidence="3">Sphingolipid metabolism.</text>
</comment>
<dbReference type="GO" id="GO:0016020">
    <property type="term" value="C:membrane"/>
    <property type="evidence" value="ECO:0007669"/>
    <property type="project" value="GOC"/>
</dbReference>
<dbReference type="Pfam" id="PF00155">
    <property type="entry name" value="Aminotran_1_2"/>
    <property type="match status" value="1"/>
</dbReference>
<keyword evidence="9" id="KW-0443">Lipid metabolism</keyword>
<keyword evidence="10" id="KW-0012">Acyltransferase</keyword>
<evidence type="ECO:0000256" key="9">
    <source>
        <dbReference type="ARBA" id="ARBA00023098"/>
    </source>
</evidence>
<dbReference type="InterPro" id="IPR050087">
    <property type="entry name" value="AON_synthase_class-II"/>
</dbReference>
<dbReference type="Proteomes" id="UP000783686">
    <property type="component" value="Unassembled WGS sequence"/>
</dbReference>
<proteinExistence type="inferred from homology"/>
<dbReference type="EMBL" id="CAJFDH010000002">
    <property type="protein sequence ID" value="CAD5212082.1"/>
    <property type="molecule type" value="Genomic_DNA"/>
</dbReference>
<keyword evidence="7" id="KW-0663">Pyridoxal phosphate</keyword>
<protein>
    <recommendedName>
        <fullName evidence="11">Serine palmitoyltransferase 1</fullName>
        <ecNumber evidence="5">2.3.1.50</ecNumber>
    </recommendedName>
    <alternativeName>
        <fullName evidence="12">Long chain base biosynthesis protein 1</fullName>
    </alternativeName>
    <alternativeName>
        <fullName evidence="13">Serine-palmitoyl-CoA transferase 1</fullName>
    </alternativeName>
</protein>
<evidence type="ECO:0000256" key="5">
    <source>
        <dbReference type="ARBA" id="ARBA00013220"/>
    </source>
</evidence>
<dbReference type="InterPro" id="IPR015421">
    <property type="entry name" value="PyrdxlP-dep_Trfase_major"/>
</dbReference>
<evidence type="ECO:0000256" key="4">
    <source>
        <dbReference type="ARBA" id="ARBA00008392"/>
    </source>
</evidence>
<comment type="cofactor">
    <cofactor evidence="1">
        <name>pyridoxal 5'-phosphate</name>
        <dbReference type="ChEBI" id="CHEBI:597326"/>
    </cofactor>
</comment>
<evidence type="ECO:0000256" key="2">
    <source>
        <dbReference type="ARBA" id="ARBA00004760"/>
    </source>
</evidence>
<evidence type="ECO:0000259" key="14">
    <source>
        <dbReference type="Pfam" id="PF00155"/>
    </source>
</evidence>
<keyword evidence="6" id="KW-0808">Transferase</keyword>
<sequence>MIMVSLENGIATTGGFACGRAFVMGHQRLSGLGYCFSASLPPLLAAAAIEALKIIDGDQELLSNLSTVSQRVHDAIQEATRDSEFILQGDPNSPLKFIRSKADDDAKLDNLVDKFMENGIVVTRSRFLDQSEAFPVPKGIKVTCNAGWSNDEVEKIISSIKSTL</sequence>
<dbReference type="OrthoDB" id="3168162at2759"/>
<accession>A0A811K9C2</accession>
<evidence type="ECO:0000313" key="16">
    <source>
        <dbReference type="Proteomes" id="UP000614601"/>
    </source>
</evidence>
<dbReference type="EMBL" id="CAJFCW020000002">
    <property type="protein sequence ID" value="CAG9095031.1"/>
    <property type="molecule type" value="Genomic_DNA"/>
</dbReference>
<dbReference type="GO" id="GO:0046513">
    <property type="term" value="P:ceramide biosynthetic process"/>
    <property type="evidence" value="ECO:0007669"/>
    <property type="project" value="TreeGrafter"/>
</dbReference>
<evidence type="ECO:0000256" key="7">
    <source>
        <dbReference type="ARBA" id="ARBA00022898"/>
    </source>
</evidence>
<reference evidence="15" key="1">
    <citation type="submission" date="2020-09" db="EMBL/GenBank/DDBJ databases">
        <authorList>
            <person name="Kikuchi T."/>
        </authorList>
    </citation>
    <scope>NUCLEOTIDE SEQUENCE</scope>
    <source>
        <strain evidence="15">SH1</strain>
    </source>
</reference>
<evidence type="ECO:0000313" key="15">
    <source>
        <dbReference type="EMBL" id="CAD5212082.1"/>
    </source>
</evidence>
<comment type="pathway">
    <text evidence="2">Lipid metabolism; sphingolipid metabolism.</text>
</comment>
<dbReference type="AlphaFoldDB" id="A0A811K9C2"/>
<dbReference type="SUPFAM" id="SSF53383">
    <property type="entry name" value="PLP-dependent transferases"/>
    <property type="match status" value="1"/>
</dbReference>
<dbReference type="InterPro" id="IPR015424">
    <property type="entry name" value="PyrdxlP-dep_Trfase"/>
</dbReference>
<name>A0A811K9C2_9BILA</name>
<keyword evidence="16" id="KW-1185">Reference proteome</keyword>
<keyword evidence="8" id="KW-0746">Sphingolipid metabolism</keyword>
<gene>
    <name evidence="15" type="ORF">BOKJ2_LOCUS4025</name>
</gene>
<evidence type="ECO:0000256" key="10">
    <source>
        <dbReference type="ARBA" id="ARBA00023315"/>
    </source>
</evidence>
<dbReference type="GO" id="GO:0046512">
    <property type="term" value="P:sphingosine biosynthetic process"/>
    <property type="evidence" value="ECO:0007669"/>
    <property type="project" value="TreeGrafter"/>
</dbReference>
<dbReference type="Gene3D" id="3.40.640.10">
    <property type="entry name" value="Type I PLP-dependent aspartate aminotransferase-like (Major domain)"/>
    <property type="match status" value="1"/>
</dbReference>
<evidence type="ECO:0000256" key="1">
    <source>
        <dbReference type="ARBA" id="ARBA00001933"/>
    </source>
</evidence>
<evidence type="ECO:0000256" key="11">
    <source>
        <dbReference type="ARBA" id="ARBA00041066"/>
    </source>
</evidence>
<dbReference type="GO" id="GO:0004758">
    <property type="term" value="F:serine C-palmitoyltransferase activity"/>
    <property type="evidence" value="ECO:0007669"/>
    <property type="project" value="UniProtKB-EC"/>
</dbReference>
<dbReference type="Gene3D" id="3.90.1150.10">
    <property type="entry name" value="Aspartate Aminotransferase, domain 1"/>
    <property type="match status" value="1"/>
</dbReference>
<dbReference type="InterPro" id="IPR015422">
    <property type="entry name" value="PyrdxlP-dep_Trfase_small"/>
</dbReference>
<evidence type="ECO:0000256" key="12">
    <source>
        <dbReference type="ARBA" id="ARBA00041765"/>
    </source>
</evidence>